<keyword evidence="1" id="KW-0812">Transmembrane</keyword>
<gene>
    <name evidence="2" type="ORF">LZ495_04935</name>
</gene>
<keyword evidence="3" id="KW-1185">Reference proteome</keyword>
<name>A0AA41PVD7_9ACTN</name>
<accession>A0AA41PVD7</accession>
<dbReference type="Proteomes" id="UP001165378">
    <property type="component" value="Unassembled WGS sequence"/>
</dbReference>
<feature type="transmembrane region" description="Helical" evidence="1">
    <location>
        <begin position="58"/>
        <end position="75"/>
    </location>
</feature>
<evidence type="ECO:0000313" key="3">
    <source>
        <dbReference type="Proteomes" id="UP001165378"/>
    </source>
</evidence>
<comment type="caution">
    <text evidence="2">The sequence shown here is derived from an EMBL/GenBank/DDBJ whole genome shotgun (WGS) entry which is preliminary data.</text>
</comment>
<dbReference type="AlphaFoldDB" id="A0AA41PVD7"/>
<feature type="transmembrane region" description="Helical" evidence="1">
    <location>
        <begin position="34"/>
        <end position="52"/>
    </location>
</feature>
<sequence>MADTPWRKNIRESTVKNRVNTVNWAAKRLVHSELLTAAILGAACIAAVVLHLRGHAAKGEWVGVAIALPWVLAAVRHRKICKPCPHGAKGGG</sequence>
<keyword evidence="1" id="KW-0472">Membrane</keyword>
<protein>
    <submittedName>
        <fullName evidence="2">Uncharacterized protein</fullName>
    </submittedName>
</protein>
<proteinExistence type="predicted"/>
<keyword evidence="1" id="KW-1133">Transmembrane helix</keyword>
<organism evidence="2 3">
    <name type="scientific">Yinghuangia soli</name>
    <dbReference type="NCBI Taxonomy" id="2908204"/>
    <lineage>
        <taxon>Bacteria</taxon>
        <taxon>Bacillati</taxon>
        <taxon>Actinomycetota</taxon>
        <taxon>Actinomycetes</taxon>
        <taxon>Kitasatosporales</taxon>
        <taxon>Streptomycetaceae</taxon>
        <taxon>Yinghuangia</taxon>
    </lineage>
</organism>
<dbReference type="EMBL" id="JAKFHA010000002">
    <property type="protein sequence ID" value="MCF2526568.1"/>
    <property type="molecule type" value="Genomic_DNA"/>
</dbReference>
<reference evidence="2" key="1">
    <citation type="submission" date="2022-01" db="EMBL/GenBank/DDBJ databases">
        <title>Genome-Based Taxonomic Classification of the Phylum Actinobacteria.</title>
        <authorList>
            <person name="Gao Y."/>
        </authorList>
    </citation>
    <scope>NUCLEOTIDE SEQUENCE</scope>
    <source>
        <strain evidence="2">KLBMP 8922</strain>
    </source>
</reference>
<evidence type="ECO:0000313" key="2">
    <source>
        <dbReference type="EMBL" id="MCF2526568.1"/>
    </source>
</evidence>
<dbReference type="RefSeq" id="WP_235050676.1">
    <property type="nucleotide sequence ID" value="NZ_JAKFHA010000002.1"/>
</dbReference>
<evidence type="ECO:0000256" key="1">
    <source>
        <dbReference type="SAM" id="Phobius"/>
    </source>
</evidence>